<evidence type="ECO:0000313" key="3">
    <source>
        <dbReference type="Proteomes" id="UP000269221"/>
    </source>
</evidence>
<accession>A0A3M0JQ90</accession>
<sequence length="67" mass="7467">MRLQTPYQDIKVLSRYKVRNLGVRGAHIKSLGLEKTEYSPALLSNGPPSQGGLLESEEQNEVVNNKD</sequence>
<comment type="caution">
    <text evidence="2">The sequence shown here is derived from an EMBL/GenBank/DDBJ whole genome shotgun (WGS) entry which is preliminary data.</text>
</comment>
<organism evidence="2 3">
    <name type="scientific">Hirundo rustica rustica</name>
    <dbReference type="NCBI Taxonomy" id="333673"/>
    <lineage>
        <taxon>Eukaryota</taxon>
        <taxon>Metazoa</taxon>
        <taxon>Chordata</taxon>
        <taxon>Craniata</taxon>
        <taxon>Vertebrata</taxon>
        <taxon>Euteleostomi</taxon>
        <taxon>Archelosauria</taxon>
        <taxon>Archosauria</taxon>
        <taxon>Dinosauria</taxon>
        <taxon>Saurischia</taxon>
        <taxon>Theropoda</taxon>
        <taxon>Coelurosauria</taxon>
        <taxon>Aves</taxon>
        <taxon>Neognathae</taxon>
        <taxon>Neoaves</taxon>
        <taxon>Telluraves</taxon>
        <taxon>Australaves</taxon>
        <taxon>Passeriformes</taxon>
        <taxon>Sylvioidea</taxon>
        <taxon>Hirundinidae</taxon>
        <taxon>Hirundo</taxon>
    </lineage>
</organism>
<evidence type="ECO:0000256" key="1">
    <source>
        <dbReference type="SAM" id="MobiDB-lite"/>
    </source>
</evidence>
<keyword evidence="3" id="KW-1185">Reference proteome</keyword>
<feature type="region of interest" description="Disordered" evidence="1">
    <location>
        <begin position="39"/>
        <end position="67"/>
    </location>
</feature>
<reference evidence="2 3" key="1">
    <citation type="submission" date="2018-07" db="EMBL/GenBank/DDBJ databases">
        <title>A high quality draft genome assembly of the barn swallow (H. rustica rustica).</title>
        <authorList>
            <person name="Formenti G."/>
            <person name="Chiara M."/>
            <person name="Poveda L."/>
            <person name="Francoijs K.-J."/>
            <person name="Bonisoli-Alquati A."/>
            <person name="Canova L."/>
            <person name="Gianfranceschi L."/>
            <person name="Horner D.S."/>
            <person name="Saino N."/>
        </authorList>
    </citation>
    <scope>NUCLEOTIDE SEQUENCE [LARGE SCALE GENOMIC DNA]</scope>
    <source>
        <strain evidence="2">Chelidonia</strain>
        <tissue evidence="2">Blood</tissue>
    </source>
</reference>
<name>A0A3M0JQ90_HIRRU</name>
<evidence type="ECO:0000313" key="2">
    <source>
        <dbReference type="EMBL" id="RMC03009.1"/>
    </source>
</evidence>
<gene>
    <name evidence="2" type="ORF">DUI87_20202</name>
</gene>
<protein>
    <submittedName>
        <fullName evidence="2">Uncharacterized protein</fullName>
    </submittedName>
</protein>
<dbReference type="AlphaFoldDB" id="A0A3M0JQ90"/>
<proteinExistence type="predicted"/>
<dbReference type="Proteomes" id="UP000269221">
    <property type="component" value="Unassembled WGS sequence"/>
</dbReference>
<dbReference type="EMBL" id="QRBI01000131">
    <property type="protein sequence ID" value="RMC03009.1"/>
    <property type="molecule type" value="Genomic_DNA"/>
</dbReference>